<dbReference type="InterPro" id="IPR018506">
    <property type="entry name" value="Cyt_B5_heme-BS"/>
</dbReference>
<dbReference type="GO" id="GO:0005789">
    <property type="term" value="C:endoplasmic reticulum membrane"/>
    <property type="evidence" value="ECO:0007669"/>
    <property type="project" value="UniProtKB-SubCell"/>
</dbReference>
<dbReference type="InterPro" id="IPR001199">
    <property type="entry name" value="Cyt_B5-like_heme/steroid-bd"/>
</dbReference>
<dbReference type="Proteomes" id="UP000698800">
    <property type="component" value="Unassembled WGS sequence"/>
</dbReference>
<evidence type="ECO:0000256" key="8">
    <source>
        <dbReference type="ARBA" id="ARBA00022982"/>
    </source>
</evidence>
<keyword evidence="4 13" id="KW-0812">Transmembrane</keyword>
<dbReference type="OrthoDB" id="260519at2759"/>
<dbReference type="SMART" id="SM01117">
    <property type="entry name" value="Cyt-b5"/>
    <property type="match status" value="1"/>
</dbReference>
<reference evidence="15" key="1">
    <citation type="submission" date="2021-03" db="EMBL/GenBank/DDBJ databases">
        <title>Comparative genomics and phylogenomic investigation of the class Geoglossomycetes provide insights into ecological specialization and systematics.</title>
        <authorList>
            <person name="Melie T."/>
            <person name="Pirro S."/>
            <person name="Miller A.N."/>
            <person name="Quandt A."/>
        </authorList>
    </citation>
    <scope>NUCLEOTIDE SEQUENCE</scope>
    <source>
        <strain evidence="15">GBOQ0MN5Z8</strain>
    </source>
</reference>
<keyword evidence="8" id="KW-0249">Electron transport</keyword>
<dbReference type="PANTHER" id="PTHR19359:SF150">
    <property type="entry name" value="CYTOCHROME B5"/>
    <property type="match status" value="1"/>
</dbReference>
<dbReference type="FunFam" id="3.10.120.10:FF:000002">
    <property type="entry name" value="Cytochrome b5 type B"/>
    <property type="match status" value="1"/>
</dbReference>
<dbReference type="PANTHER" id="PTHR19359">
    <property type="entry name" value="CYTOCHROME B5"/>
    <property type="match status" value="1"/>
</dbReference>
<protein>
    <recommendedName>
        <fullName evidence="14">Cytochrome b5 heme-binding domain-containing protein</fullName>
    </recommendedName>
</protein>
<dbReference type="PROSITE" id="PS00191">
    <property type="entry name" value="CYTOCHROME_B5_1"/>
    <property type="match status" value="1"/>
</dbReference>
<evidence type="ECO:0000313" key="15">
    <source>
        <dbReference type="EMBL" id="KAH0545250.1"/>
    </source>
</evidence>
<organism evidence="15 16">
    <name type="scientific">Glutinoglossum americanum</name>
    <dbReference type="NCBI Taxonomy" id="1670608"/>
    <lineage>
        <taxon>Eukaryota</taxon>
        <taxon>Fungi</taxon>
        <taxon>Dikarya</taxon>
        <taxon>Ascomycota</taxon>
        <taxon>Pezizomycotina</taxon>
        <taxon>Geoglossomycetes</taxon>
        <taxon>Geoglossales</taxon>
        <taxon>Geoglossaceae</taxon>
        <taxon>Glutinoglossum</taxon>
    </lineage>
</organism>
<evidence type="ECO:0000256" key="11">
    <source>
        <dbReference type="ARBA" id="ARBA00037877"/>
    </source>
</evidence>
<keyword evidence="16" id="KW-1185">Reference proteome</keyword>
<sequence length="155" mass="16810">MATKELTYDEVSDHNTKKNLYVVIHDQVYDVSNFVDEHPGGDEVLLDVGGLDATEAFEDVGHSDEAREILSGHLVAKLKRKPGDPIPKVAPPAGTTTTSPDAGFGVGIYALILIGGLVAFFGYRAVWCCEVDADVVMDDRGVSRGFQDMDEVFCF</sequence>
<evidence type="ECO:0000256" key="4">
    <source>
        <dbReference type="ARBA" id="ARBA00022692"/>
    </source>
</evidence>
<comment type="subcellular location">
    <subcellularLocation>
        <location evidence="1">Endoplasmic reticulum membrane</location>
        <topology evidence="1">Single-pass membrane protein</topology>
        <orientation evidence="1">Cytoplasmic side</orientation>
    </subcellularLocation>
    <subcellularLocation>
        <location evidence="11">Microsome membrane</location>
        <topology evidence="11">Single-pass membrane protein</topology>
        <orientation evidence="11">Cytoplasmic side</orientation>
    </subcellularLocation>
</comment>
<evidence type="ECO:0000256" key="2">
    <source>
        <dbReference type="ARBA" id="ARBA00022448"/>
    </source>
</evidence>
<evidence type="ECO:0000256" key="12">
    <source>
        <dbReference type="ARBA" id="ARBA00038168"/>
    </source>
</evidence>
<keyword evidence="3 13" id="KW-0349">Heme</keyword>
<evidence type="ECO:0000313" key="16">
    <source>
        <dbReference type="Proteomes" id="UP000698800"/>
    </source>
</evidence>
<dbReference type="InterPro" id="IPR036400">
    <property type="entry name" value="Cyt_B5-like_heme/steroid_sf"/>
</dbReference>
<dbReference type="PROSITE" id="PS50255">
    <property type="entry name" value="CYTOCHROME_B5_2"/>
    <property type="match status" value="1"/>
</dbReference>
<keyword evidence="13" id="KW-1133">Transmembrane helix</keyword>
<keyword evidence="10 13" id="KW-0472">Membrane</keyword>
<accession>A0A9P8L5W1</accession>
<keyword evidence="2" id="KW-0813">Transport</keyword>
<dbReference type="Pfam" id="PF00173">
    <property type="entry name" value="Cyt-b5"/>
    <property type="match status" value="1"/>
</dbReference>
<feature type="domain" description="Cytochrome b5 heme-binding" evidence="14">
    <location>
        <begin position="3"/>
        <end position="79"/>
    </location>
</feature>
<name>A0A9P8L5W1_9PEZI</name>
<keyword evidence="7" id="KW-0492">Microsome</keyword>
<dbReference type="AlphaFoldDB" id="A0A9P8L5W1"/>
<dbReference type="InterPro" id="IPR050668">
    <property type="entry name" value="Cytochrome_b5"/>
</dbReference>
<dbReference type="GO" id="GO:0016126">
    <property type="term" value="P:sterol biosynthetic process"/>
    <property type="evidence" value="ECO:0007669"/>
    <property type="project" value="TreeGrafter"/>
</dbReference>
<gene>
    <name evidence="15" type="ORF">FGG08_000704</name>
</gene>
<evidence type="ECO:0000256" key="5">
    <source>
        <dbReference type="ARBA" id="ARBA00022723"/>
    </source>
</evidence>
<dbReference type="EMBL" id="JAGHQL010000008">
    <property type="protein sequence ID" value="KAH0545250.1"/>
    <property type="molecule type" value="Genomic_DNA"/>
</dbReference>
<dbReference type="GO" id="GO:0020037">
    <property type="term" value="F:heme binding"/>
    <property type="evidence" value="ECO:0007669"/>
    <property type="project" value="UniProtKB-UniRule"/>
</dbReference>
<evidence type="ECO:0000256" key="9">
    <source>
        <dbReference type="ARBA" id="ARBA00023004"/>
    </source>
</evidence>
<evidence type="ECO:0000256" key="7">
    <source>
        <dbReference type="ARBA" id="ARBA00022848"/>
    </source>
</evidence>
<comment type="similarity">
    <text evidence="12 13">Belongs to the cytochrome b5 family.</text>
</comment>
<keyword evidence="9 13" id="KW-0408">Iron</keyword>
<dbReference type="SUPFAM" id="SSF55856">
    <property type="entry name" value="Cytochrome b5-like heme/steroid binding domain"/>
    <property type="match status" value="1"/>
</dbReference>
<keyword evidence="5 13" id="KW-0479">Metal-binding</keyword>
<evidence type="ECO:0000256" key="10">
    <source>
        <dbReference type="ARBA" id="ARBA00023136"/>
    </source>
</evidence>
<dbReference type="Gene3D" id="3.10.120.10">
    <property type="entry name" value="Cytochrome b5-like heme/steroid binding domain"/>
    <property type="match status" value="1"/>
</dbReference>
<evidence type="ECO:0000259" key="14">
    <source>
        <dbReference type="PROSITE" id="PS50255"/>
    </source>
</evidence>
<dbReference type="PRINTS" id="PR00363">
    <property type="entry name" value="CYTOCHROMEB5"/>
</dbReference>
<comment type="caution">
    <text evidence="15">The sequence shown here is derived from an EMBL/GenBank/DDBJ whole genome shotgun (WGS) entry which is preliminary data.</text>
</comment>
<proteinExistence type="inferred from homology"/>
<feature type="transmembrane region" description="Helical" evidence="13">
    <location>
        <begin position="102"/>
        <end position="123"/>
    </location>
</feature>
<dbReference type="GO" id="GO:0046872">
    <property type="term" value="F:metal ion binding"/>
    <property type="evidence" value="ECO:0007669"/>
    <property type="project" value="UniProtKB-UniRule"/>
</dbReference>
<keyword evidence="6" id="KW-0256">Endoplasmic reticulum</keyword>
<evidence type="ECO:0000256" key="3">
    <source>
        <dbReference type="ARBA" id="ARBA00022617"/>
    </source>
</evidence>
<evidence type="ECO:0000256" key="1">
    <source>
        <dbReference type="ARBA" id="ARBA00004131"/>
    </source>
</evidence>
<evidence type="ECO:0000256" key="13">
    <source>
        <dbReference type="RuleBase" id="RU362121"/>
    </source>
</evidence>
<evidence type="ECO:0000256" key="6">
    <source>
        <dbReference type="ARBA" id="ARBA00022824"/>
    </source>
</evidence>